<dbReference type="InterPro" id="IPR032090">
    <property type="entry name" value="RF3_C"/>
</dbReference>
<dbReference type="GO" id="GO:0016149">
    <property type="term" value="F:translation release factor activity, codon specific"/>
    <property type="evidence" value="ECO:0007669"/>
    <property type="project" value="UniProtKB-UniRule"/>
</dbReference>
<accession>A0A841GXS6</accession>
<dbReference type="Pfam" id="PF22042">
    <property type="entry name" value="EF-G_D2"/>
    <property type="match status" value="1"/>
</dbReference>
<protein>
    <recommendedName>
        <fullName evidence="8 9">Peptide chain release factor 3</fullName>
        <shortName evidence="9">RF-3</shortName>
    </recommendedName>
</protein>
<dbReference type="Gene3D" id="3.40.50.300">
    <property type="entry name" value="P-loop containing nucleotide triphosphate hydrolases"/>
    <property type="match status" value="1"/>
</dbReference>
<dbReference type="InterPro" id="IPR038467">
    <property type="entry name" value="RF3_dom_3_sf"/>
</dbReference>
<dbReference type="SUPFAM" id="SSF52540">
    <property type="entry name" value="P-loop containing nucleoside triphosphate hydrolases"/>
    <property type="match status" value="1"/>
</dbReference>
<dbReference type="SUPFAM" id="SSF54980">
    <property type="entry name" value="EF-G C-terminal domain-like"/>
    <property type="match status" value="1"/>
</dbReference>
<dbReference type="GO" id="GO:0005525">
    <property type="term" value="F:GTP binding"/>
    <property type="evidence" value="ECO:0007669"/>
    <property type="project" value="UniProtKB-UniRule"/>
</dbReference>
<feature type="binding site" evidence="9">
    <location>
        <begin position="141"/>
        <end position="144"/>
    </location>
    <ligand>
        <name>GTP</name>
        <dbReference type="ChEBI" id="CHEBI:37565"/>
    </ligand>
</feature>
<dbReference type="RefSeq" id="WP_170034384.1">
    <property type="nucleotide sequence ID" value="NZ_JABDTL010000001.1"/>
</dbReference>
<evidence type="ECO:0000313" key="11">
    <source>
        <dbReference type="EMBL" id="MBB6070549.1"/>
    </source>
</evidence>
<evidence type="ECO:0000256" key="9">
    <source>
        <dbReference type="HAMAP-Rule" id="MF_00072"/>
    </source>
</evidence>
<dbReference type="FunFam" id="3.30.70.3280:FF:000001">
    <property type="entry name" value="Peptide chain release factor 3"/>
    <property type="match status" value="1"/>
</dbReference>
<dbReference type="AlphaFoldDB" id="A0A841GXS6"/>
<dbReference type="PANTHER" id="PTHR43556">
    <property type="entry name" value="PEPTIDE CHAIN RELEASE FACTOR RF3"/>
    <property type="match status" value="1"/>
</dbReference>
<comment type="caution">
    <text evidence="11">The sequence shown here is derived from an EMBL/GenBank/DDBJ whole genome shotgun (WGS) entry which is preliminary data.</text>
</comment>
<dbReference type="PANTHER" id="PTHR43556:SF2">
    <property type="entry name" value="PEPTIDE CHAIN RELEASE FACTOR RF3"/>
    <property type="match status" value="1"/>
</dbReference>
<dbReference type="InterPro" id="IPR041732">
    <property type="entry name" value="RF3_GTP-bd"/>
</dbReference>
<dbReference type="Gene3D" id="3.30.70.3280">
    <property type="entry name" value="Peptide chain release factor 3, domain III"/>
    <property type="match status" value="1"/>
</dbReference>
<comment type="function">
    <text evidence="7 9">Increases the formation of ribosomal termination complexes and stimulates activities of RF-1 and RF-2. It binds guanine nucleotides and has strong preference for UGA stop codons. It may interact directly with the ribosome. The stimulation of RF-1 and RF-2 is significantly reduced by GTP and GDP, but not by GMP.</text>
</comment>
<evidence type="ECO:0000259" key="10">
    <source>
        <dbReference type="PROSITE" id="PS51722"/>
    </source>
</evidence>
<dbReference type="FunFam" id="2.40.30.10:FF:000040">
    <property type="entry name" value="Peptide chain release factor 3"/>
    <property type="match status" value="1"/>
</dbReference>
<evidence type="ECO:0000256" key="4">
    <source>
        <dbReference type="ARBA" id="ARBA00022741"/>
    </source>
</evidence>
<keyword evidence="5 9" id="KW-0648">Protein biosynthesis</keyword>
<dbReference type="Gene3D" id="2.40.30.10">
    <property type="entry name" value="Translation factors"/>
    <property type="match status" value="1"/>
</dbReference>
<dbReference type="FunFam" id="3.40.50.300:FF:000542">
    <property type="entry name" value="Peptide chain release factor 3"/>
    <property type="match status" value="1"/>
</dbReference>
<dbReference type="InterPro" id="IPR035647">
    <property type="entry name" value="EFG_III/V"/>
</dbReference>
<dbReference type="SUPFAM" id="SSF50447">
    <property type="entry name" value="Translation proteins"/>
    <property type="match status" value="1"/>
</dbReference>
<dbReference type="Pfam" id="PF00009">
    <property type="entry name" value="GTP_EFTU"/>
    <property type="match status" value="1"/>
</dbReference>
<dbReference type="NCBIfam" id="TIGR00231">
    <property type="entry name" value="small_GTP"/>
    <property type="match status" value="1"/>
</dbReference>
<dbReference type="GO" id="GO:0005829">
    <property type="term" value="C:cytosol"/>
    <property type="evidence" value="ECO:0007669"/>
    <property type="project" value="TreeGrafter"/>
</dbReference>
<comment type="subcellular location">
    <subcellularLocation>
        <location evidence="1 9">Cytoplasm</location>
    </subcellularLocation>
</comment>
<organism evidence="11 12">
    <name type="scientific">Longimicrobium terrae</name>
    <dbReference type="NCBI Taxonomy" id="1639882"/>
    <lineage>
        <taxon>Bacteria</taxon>
        <taxon>Pseudomonadati</taxon>
        <taxon>Gemmatimonadota</taxon>
        <taxon>Longimicrobiia</taxon>
        <taxon>Longimicrobiales</taxon>
        <taxon>Longimicrobiaceae</taxon>
        <taxon>Longimicrobium</taxon>
    </lineage>
</organism>
<dbReference type="InterPro" id="IPR027417">
    <property type="entry name" value="P-loop_NTPase"/>
</dbReference>
<dbReference type="Pfam" id="PF16658">
    <property type="entry name" value="RF3_C"/>
    <property type="match status" value="1"/>
</dbReference>
<dbReference type="GO" id="GO:0003924">
    <property type="term" value="F:GTPase activity"/>
    <property type="evidence" value="ECO:0007669"/>
    <property type="project" value="InterPro"/>
</dbReference>
<dbReference type="InterPro" id="IPR005225">
    <property type="entry name" value="Small_GTP-bd"/>
</dbReference>
<evidence type="ECO:0000256" key="6">
    <source>
        <dbReference type="ARBA" id="ARBA00023134"/>
    </source>
</evidence>
<evidence type="ECO:0000256" key="2">
    <source>
        <dbReference type="ARBA" id="ARBA00009978"/>
    </source>
</evidence>
<dbReference type="CDD" id="cd04169">
    <property type="entry name" value="RF3"/>
    <property type="match status" value="1"/>
</dbReference>
<feature type="binding site" evidence="9">
    <location>
        <begin position="87"/>
        <end position="91"/>
    </location>
    <ligand>
        <name>GTP</name>
        <dbReference type="ChEBI" id="CHEBI:37565"/>
    </ligand>
</feature>
<gene>
    <name evidence="9" type="primary">prfC</name>
    <name evidence="11" type="ORF">HNQ61_002170</name>
</gene>
<dbReference type="GO" id="GO:0016150">
    <property type="term" value="F:translation release factor activity, codon nonspecific"/>
    <property type="evidence" value="ECO:0007669"/>
    <property type="project" value="TreeGrafter"/>
</dbReference>
<dbReference type="InterPro" id="IPR053905">
    <property type="entry name" value="EF-G-like_DII"/>
</dbReference>
<dbReference type="InterPro" id="IPR000795">
    <property type="entry name" value="T_Tr_GTP-bd_dom"/>
</dbReference>
<evidence type="ECO:0000256" key="5">
    <source>
        <dbReference type="ARBA" id="ARBA00022917"/>
    </source>
</evidence>
<sequence>MSGTLSEEVRRRRTFAIISHPDAGKTTLTEKLLLYGGAIHLAGSVKARRAARHATSDWMQMEQERGISVTSSVLQFEYLGKSINLLDTPGHQDFSEDTYRTLMAADSAVMLLDNRKGVEEQTRKLFEVCRLRKTPVFTFVNKCDRPGAPVLQLIDDVERELGMKCYPMMWPILDGDRFLGVYDRVDERVYLFERGEDHGSSRVETHEGALTDDHILAAIPERAISQLLEDLELLEMAGAEFSEEAFLAGEVSPVFFGSALTNFGLEPFLRRFLQLAPAPGPRQADTRMVEPEETSFTGFVFKIQANMDPKHRDRIAFVRVCSGRFEAGMQVKHIRSGKPIRLASPTQFMARERTLIEEAWPGDVIGIHDRGNLRIGDTLSADGDLEFGGIPRFSPEHFARIVIGDPMKRKQLDTGLQQLSEEGAAQVFYAESLTGPAPIVGAVGKLQFDVLLHRLEHEYNVRARLEHMSYTGARWVDGPIREIERLAHGHGRMLVYDAKQKPLVLFDSEWTMRTTVDREKDLVFYDVAP</sequence>
<keyword evidence="3 9" id="KW-0963">Cytoplasm</keyword>
<keyword evidence="6 9" id="KW-0342">GTP-binding</keyword>
<evidence type="ECO:0000313" key="12">
    <source>
        <dbReference type="Proteomes" id="UP000582837"/>
    </source>
</evidence>
<dbReference type="Proteomes" id="UP000582837">
    <property type="component" value="Unassembled WGS sequence"/>
</dbReference>
<evidence type="ECO:0000256" key="3">
    <source>
        <dbReference type="ARBA" id="ARBA00022490"/>
    </source>
</evidence>
<dbReference type="InterPro" id="IPR004548">
    <property type="entry name" value="PrfC"/>
</dbReference>
<evidence type="ECO:0000256" key="8">
    <source>
        <dbReference type="ARBA" id="ARBA00073639"/>
    </source>
</evidence>
<evidence type="ECO:0000256" key="1">
    <source>
        <dbReference type="ARBA" id="ARBA00004496"/>
    </source>
</evidence>
<comment type="similarity">
    <text evidence="2 9">Belongs to the TRAFAC class translation factor GTPase superfamily. Classic translation factor GTPase family. PrfC subfamily.</text>
</comment>
<dbReference type="HAMAP" id="MF_00072">
    <property type="entry name" value="Rel_fac_3"/>
    <property type="match status" value="1"/>
</dbReference>
<dbReference type="CDD" id="cd03689">
    <property type="entry name" value="RF3_II"/>
    <property type="match status" value="1"/>
</dbReference>
<evidence type="ECO:0000256" key="7">
    <source>
        <dbReference type="ARBA" id="ARBA00025017"/>
    </source>
</evidence>
<proteinExistence type="inferred from homology"/>
<keyword evidence="12" id="KW-1185">Reference proteome</keyword>
<dbReference type="NCBIfam" id="NF001964">
    <property type="entry name" value="PRK00741.1"/>
    <property type="match status" value="1"/>
</dbReference>
<dbReference type="PROSITE" id="PS51722">
    <property type="entry name" value="G_TR_2"/>
    <property type="match status" value="1"/>
</dbReference>
<feature type="binding site" evidence="9">
    <location>
        <begin position="19"/>
        <end position="26"/>
    </location>
    <ligand>
        <name>GTP</name>
        <dbReference type="ChEBI" id="CHEBI:37565"/>
    </ligand>
</feature>
<name>A0A841GXS6_9BACT</name>
<dbReference type="GO" id="GO:0006449">
    <property type="term" value="P:regulation of translational termination"/>
    <property type="evidence" value="ECO:0007669"/>
    <property type="project" value="UniProtKB-UniRule"/>
</dbReference>
<dbReference type="PRINTS" id="PR00315">
    <property type="entry name" value="ELONGATNFCT"/>
</dbReference>
<dbReference type="PROSITE" id="PS00301">
    <property type="entry name" value="G_TR_1"/>
    <property type="match status" value="1"/>
</dbReference>
<feature type="domain" description="Tr-type G" evidence="10">
    <location>
        <begin position="10"/>
        <end position="282"/>
    </location>
</feature>
<dbReference type="NCBIfam" id="TIGR00503">
    <property type="entry name" value="prfC"/>
    <property type="match status" value="1"/>
</dbReference>
<dbReference type="InterPro" id="IPR009000">
    <property type="entry name" value="Transl_B-barrel_sf"/>
</dbReference>
<dbReference type="InterPro" id="IPR031157">
    <property type="entry name" value="G_TR_CS"/>
</dbReference>
<keyword evidence="4 9" id="KW-0547">Nucleotide-binding</keyword>
<dbReference type="EMBL" id="JACHIA010000005">
    <property type="protein sequence ID" value="MBB6070549.1"/>
    <property type="molecule type" value="Genomic_DNA"/>
</dbReference>
<reference evidence="11 12" key="1">
    <citation type="submission" date="2020-08" db="EMBL/GenBank/DDBJ databases">
        <title>Genomic Encyclopedia of Type Strains, Phase IV (KMG-IV): sequencing the most valuable type-strain genomes for metagenomic binning, comparative biology and taxonomic classification.</title>
        <authorList>
            <person name="Goeker M."/>
        </authorList>
    </citation>
    <scope>NUCLEOTIDE SEQUENCE [LARGE SCALE GENOMIC DNA]</scope>
    <source>
        <strain evidence="11 12">DSM 29007</strain>
    </source>
</reference>